<gene>
    <name evidence="2" type="ORF">NCTC13645_00620</name>
</gene>
<protein>
    <recommendedName>
        <fullName evidence="4">KxYKxGKxW signal peptide</fullName>
    </recommendedName>
</protein>
<dbReference type="EMBL" id="UHIV01000001">
    <property type="protein sequence ID" value="SUP52721.1"/>
    <property type="molecule type" value="Genomic_DNA"/>
</dbReference>
<dbReference type="NCBIfam" id="TIGR03715">
    <property type="entry name" value="KxYKxGKxW"/>
    <property type="match status" value="1"/>
</dbReference>
<dbReference type="Pfam" id="PF19258">
    <property type="entry name" value="KxYKxGKxW_sig"/>
    <property type="match status" value="1"/>
</dbReference>
<accession>A0A380NXL5</accession>
<evidence type="ECO:0000256" key="1">
    <source>
        <dbReference type="ARBA" id="ARBA00022729"/>
    </source>
</evidence>
<dbReference type="AlphaFoldDB" id="A0A380NXL5"/>
<evidence type="ECO:0008006" key="4">
    <source>
        <dbReference type="Google" id="ProtNLM"/>
    </source>
</evidence>
<sequence>MFKSGKQWLVSGTATLSGVVGGYFLGGTGAFADTTNAKTIETDDKALLVNADTATIPAVNDDATSASQSLSVSTSKVSHLAFQFLKLRFQNK</sequence>
<evidence type="ECO:0000313" key="3">
    <source>
        <dbReference type="Proteomes" id="UP000254621"/>
    </source>
</evidence>
<reference evidence="2 3" key="1">
    <citation type="submission" date="2018-06" db="EMBL/GenBank/DDBJ databases">
        <authorList>
            <consortium name="Pathogen Informatics"/>
            <person name="Doyle S."/>
        </authorList>
    </citation>
    <scope>NUCLEOTIDE SEQUENCE [LARGE SCALE GENOMIC DNA]</scope>
    <source>
        <strain evidence="2 3">NCTC13645</strain>
    </source>
</reference>
<proteinExistence type="predicted"/>
<organism evidence="2 3">
    <name type="scientific">Weissella viridescens</name>
    <name type="common">Lactobacillus viridescens</name>
    <dbReference type="NCBI Taxonomy" id="1629"/>
    <lineage>
        <taxon>Bacteria</taxon>
        <taxon>Bacillati</taxon>
        <taxon>Bacillota</taxon>
        <taxon>Bacilli</taxon>
        <taxon>Lactobacillales</taxon>
        <taxon>Lactobacillaceae</taxon>
        <taxon>Weissella</taxon>
    </lineage>
</organism>
<dbReference type="Proteomes" id="UP000254621">
    <property type="component" value="Unassembled WGS sequence"/>
</dbReference>
<name>A0A380NXL5_WEIVI</name>
<dbReference type="InterPro" id="IPR022263">
    <property type="entry name" value="KxYKxGKxW"/>
</dbReference>
<keyword evidence="1" id="KW-0732">Signal</keyword>
<evidence type="ECO:0000313" key="2">
    <source>
        <dbReference type="EMBL" id="SUP52721.1"/>
    </source>
</evidence>